<dbReference type="AlphaFoldDB" id="A0A6M4PPY5"/>
<keyword evidence="2" id="KW-1185">Reference proteome</keyword>
<reference evidence="1 2" key="1">
    <citation type="submission" date="2020-05" db="EMBL/GenBank/DDBJ databases">
        <authorList>
            <person name="Li K."/>
        </authorList>
    </citation>
    <scope>NUCLEOTIDE SEQUENCE [LARGE SCALE GENOMIC DNA]</scope>
    <source>
        <strain evidence="2">jing01</strain>
    </source>
</reference>
<dbReference type="Proteomes" id="UP000502641">
    <property type="component" value="Chromosome"/>
</dbReference>
<dbReference type="KEGG" id="sarg:HKX69_16550"/>
<proteinExistence type="predicted"/>
<protein>
    <submittedName>
        <fullName evidence="1">Uncharacterized protein</fullName>
    </submittedName>
</protein>
<sequence>MVPGTGGKSAVSLEAPGEFGIRARMRSSYVDGSSGDTVNSTAHGAWRYFTFTK</sequence>
<organism evidence="1 2">
    <name type="scientific">Streptomyces argyrophylli</name>
    <dbReference type="NCBI Taxonomy" id="2726118"/>
    <lineage>
        <taxon>Bacteria</taxon>
        <taxon>Bacillati</taxon>
        <taxon>Actinomycetota</taxon>
        <taxon>Actinomycetes</taxon>
        <taxon>Kitasatosporales</taxon>
        <taxon>Streptomycetaceae</taxon>
        <taxon>Streptomyces</taxon>
    </lineage>
</organism>
<dbReference type="EMBL" id="CP053189">
    <property type="protein sequence ID" value="QJS10910.1"/>
    <property type="molecule type" value="Genomic_DNA"/>
</dbReference>
<evidence type="ECO:0000313" key="1">
    <source>
        <dbReference type="EMBL" id="QJS10910.1"/>
    </source>
</evidence>
<dbReference type="RefSeq" id="WP_171154423.1">
    <property type="nucleotide sequence ID" value="NZ_CP053189.1"/>
</dbReference>
<evidence type="ECO:0000313" key="2">
    <source>
        <dbReference type="Proteomes" id="UP000502641"/>
    </source>
</evidence>
<name>A0A6M4PPY5_9ACTN</name>
<accession>A0A6M4PPY5</accession>
<gene>
    <name evidence="1" type="ORF">HKX69_16550</name>
</gene>